<dbReference type="PANTHER" id="PTHR10110">
    <property type="entry name" value="SODIUM/HYDROGEN EXCHANGER"/>
    <property type="match status" value="1"/>
</dbReference>
<feature type="transmembrane region" description="Helical" evidence="10">
    <location>
        <begin position="396"/>
        <end position="417"/>
    </location>
</feature>
<feature type="transmembrane region" description="Helical" evidence="10">
    <location>
        <begin position="103"/>
        <end position="125"/>
    </location>
</feature>
<accession>A0AAV2YTN0</accession>
<evidence type="ECO:0000256" key="4">
    <source>
        <dbReference type="ARBA" id="ARBA00022989"/>
    </source>
</evidence>
<keyword evidence="8 9" id="KW-0739">Sodium transport</keyword>
<keyword evidence="7 10" id="KW-0472">Membrane</keyword>
<keyword evidence="13" id="KW-1185">Reference proteome</keyword>
<protein>
    <recommendedName>
        <fullName evidence="9">Sodium/hydrogen exchanger</fullName>
    </recommendedName>
</protein>
<feature type="transmembrane region" description="Helical" evidence="10">
    <location>
        <begin position="369"/>
        <end position="390"/>
    </location>
</feature>
<dbReference type="Gene3D" id="6.10.140.1330">
    <property type="match status" value="1"/>
</dbReference>
<feature type="domain" description="Cation/H+ exchanger transmembrane" evidence="11">
    <location>
        <begin position="45"/>
        <end position="423"/>
    </location>
</feature>
<dbReference type="InterPro" id="IPR006153">
    <property type="entry name" value="Cation/H_exchanger_TM"/>
</dbReference>
<evidence type="ECO:0000313" key="13">
    <source>
        <dbReference type="Proteomes" id="UP001146120"/>
    </source>
</evidence>
<dbReference type="AlphaFoldDB" id="A0AAV2YTN0"/>
<evidence type="ECO:0000256" key="8">
    <source>
        <dbReference type="ARBA" id="ARBA00023201"/>
    </source>
</evidence>
<keyword evidence="5" id="KW-0915">Sodium</keyword>
<comment type="similarity">
    <text evidence="9">Belongs to the monovalent cation:proton antiporter 1 (CPA1) transporter (TC 2.A.36) family.</text>
</comment>
<keyword evidence="9" id="KW-0050">Antiport</keyword>
<feature type="transmembrane region" description="Helical" evidence="10">
    <location>
        <begin position="213"/>
        <end position="235"/>
    </location>
</feature>
<comment type="subcellular location">
    <subcellularLocation>
        <location evidence="1">Membrane</location>
        <topology evidence="1">Multi-pass membrane protein</topology>
    </subcellularLocation>
</comment>
<dbReference type="GO" id="GO:0098719">
    <property type="term" value="P:sodium ion import across plasma membrane"/>
    <property type="evidence" value="ECO:0007669"/>
    <property type="project" value="TreeGrafter"/>
</dbReference>
<evidence type="ECO:0000256" key="6">
    <source>
        <dbReference type="ARBA" id="ARBA00023065"/>
    </source>
</evidence>
<feature type="transmembrane region" description="Helical" evidence="10">
    <location>
        <begin position="40"/>
        <end position="60"/>
    </location>
</feature>
<evidence type="ECO:0000256" key="10">
    <source>
        <dbReference type="SAM" id="Phobius"/>
    </source>
</evidence>
<dbReference type="GO" id="GO:0051453">
    <property type="term" value="P:regulation of intracellular pH"/>
    <property type="evidence" value="ECO:0007669"/>
    <property type="project" value="TreeGrafter"/>
</dbReference>
<evidence type="ECO:0000256" key="5">
    <source>
        <dbReference type="ARBA" id="ARBA00023053"/>
    </source>
</evidence>
<dbReference type="NCBIfam" id="TIGR00840">
    <property type="entry name" value="b_cpa1"/>
    <property type="match status" value="1"/>
</dbReference>
<keyword evidence="6 9" id="KW-0406">Ion transport</keyword>
<proteinExistence type="inferred from homology"/>
<dbReference type="PANTHER" id="PTHR10110:SF187">
    <property type="entry name" value="SODIUM_HYDROGEN EXCHANGER"/>
    <property type="match status" value="1"/>
</dbReference>
<dbReference type="EMBL" id="DAKRPA010000135">
    <property type="protein sequence ID" value="DAZ97440.1"/>
    <property type="molecule type" value="Genomic_DNA"/>
</dbReference>
<evidence type="ECO:0000256" key="1">
    <source>
        <dbReference type="ARBA" id="ARBA00004141"/>
    </source>
</evidence>
<organism evidence="12 13">
    <name type="scientific">Lagenidium giganteum</name>
    <dbReference type="NCBI Taxonomy" id="4803"/>
    <lineage>
        <taxon>Eukaryota</taxon>
        <taxon>Sar</taxon>
        <taxon>Stramenopiles</taxon>
        <taxon>Oomycota</taxon>
        <taxon>Peronosporomycetes</taxon>
        <taxon>Pythiales</taxon>
        <taxon>Pythiaceae</taxon>
    </lineage>
</organism>
<dbReference type="InterPro" id="IPR018422">
    <property type="entry name" value="Cation/H_exchanger_CPA1"/>
</dbReference>
<dbReference type="GO" id="GO:0005886">
    <property type="term" value="C:plasma membrane"/>
    <property type="evidence" value="ECO:0007669"/>
    <property type="project" value="TreeGrafter"/>
</dbReference>
<gene>
    <name evidence="12" type="ORF">N0F65_009891</name>
</gene>
<evidence type="ECO:0000256" key="9">
    <source>
        <dbReference type="RuleBase" id="RU003722"/>
    </source>
</evidence>
<dbReference type="PRINTS" id="PR01084">
    <property type="entry name" value="NAHEXCHNGR"/>
</dbReference>
<reference evidence="12" key="2">
    <citation type="journal article" date="2023" name="Microbiol Resour">
        <title>Decontamination and Annotation of the Draft Genome Sequence of the Oomycete Lagenidium giganteum ARSEF 373.</title>
        <authorList>
            <person name="Morgan W.R."/>
            <person name="Tartar A."/>
        </authorList>
    </citation>
    <scope>NUCLEOTIDE SEQUENCE</scope>
    <source>
        <strain evidence="12">ARSEF 373</strain>
    </source>
</reference>
<evidence type="ECO:0000256" key="7">
    <source>
        <dbReference type="ARBA" id="ARBA00023136"/>
    </source>
</evidence>
<keyword evidence="2 9" id="KW-0813">Transport</keyword>
<name>A0AAV2YTN0_9STRA</name>
<dbReference type="GO" id="GO:0015386">
    <property type="term" value="F:potassium:proton antiporter activity"/>
    <property type="evidence" value="ECO:0007669"/>
    <property type="project" value="TreeGrafter"/>
</dbReference>
<evidence type="ECO:0000313" key="12">
    <source>
        <dbReference type="EMBL" id="DAZ97440.1"/>
    </source>
</evidence>
<keyword evidence="3 9" id="KW-0812">Transmembrane</keyword>
<reference evidence="12" key="1">
    <citation type="submission" date="2022-11" db="EMBL/GenBank/DDBJ databases">
        <authorList>
            <person name="Morgan W.R."/>
            <person name="Tartar A."/>
        </authorList>
    </citation>
    <scope>NUCLEOTIDE SEQUENCE</scope>
    <source>
        <strain evidence="12">ARSEF 373</strain>
    </source>
</reference>
<feature type="transmembrane region" description="Helical" evidence="10">
    <location>
        <begin position="300"/>
        <end position="322"/>
    </location>
</feature>
<sequence>MVRKMEQQWMGGELLISALLGLVIVRIAYKIDRSSRPPLLSTAAWAVILGLAFGFILAMLPKKRASDMRLNPETIFFGVLPPIVLDAGFSTHRRGFFAHFVDVFLLGIVGTIGTVCLIGTMVYWLGQSGVLGLALSPAESILYGSLISAIDPVATQLVLRKSCVPTIIPELVFGERSLNNAISIAVFNLCQSRVEQVAEGMPASVLFTMLAELIAIAFGSMVLVAIVGFTSAYILRSSDDALKSHQPYEISILLLTAYACYMAGELLQLSGHVAVFFCGAFIRHYHIHSISKASSTTFRHLLPTLAFLAENFIFLYLGISVFAFSDSFAWDWRFIVGTFVICLVTRALTTFPLCALASAWRLRRIPVSYMLVIWLSGLRGAIAFALALNVKSTDHAAVIRSATIFTVLTTTILFTLATRPLLNLLGLVNTCHRHAEERLRERHMTLVGTDDYPSRNQGEDAPLLSSSEEEIAFIRDKWEAFDREHLQPVFGGAASSRTTGTPAAQC</sequence>
<feature type="transmembrane region" description="Helical" evidence="10">
    <location>
        <begin position="334"/>
        <end position="357"/>
    </location>
</feature>
<dbReference type="Proteomes" id="UP001146120">
    <property type="component" value="Unassembled WGS sequence"/>
</dbReference>
<keyword evidence="4 10" id="KW-1133">Transmembrane helix</keyword>
<evidence type="ECO:0000259" key="11">
    <source>
        <dbReference type="Pfam" id="PF00999"/>
    </source>
</evidence>
<evidence type="ECO:0000256" key="2">
    <source>
        <dbReference type="ARBA" id="ARBA00022448"/>
    </source>
</evidence>
<dbReference type="GO" id="GO:0015385">
    <property type="term" value="F:sodium:proton antiporter activity"/>
    <property type="evidence" value="ECO:0007669"/>
    <property type="project" value="InterPro"/>
</dbReference>
<evidence type="ECO:0000256" key="3">
    <source>
        <dbReference type="ARBA" id="ARBA00022692"/>
    </source>
</evidence>
<dbReference type="Pfam" id="PF00999">
    <property type="entry name" value="Na_H_Exchanger"/>
    <property type="match status" value="1"/>
</dbReference>
<comment type="caution">
    <text evidence="12">The sequence shown here is derived from an EMBL/GenBank/DDBJ whole genome shotgun (WGS) entry which is preliminary data.</text>
</comment>
<dbReference type="InterPro" id="IPR004709">
    <property type="entry name" value="NaH_exchanger"/>
</dbReference>